<dbReference type="Pfam" id="PF00158">
    <property type="entry name" value="Sigma54_activat"/>
    <property type="match status" value="1"/>
</dbReference>
<feature type="domain" description="Sigma-54 factor interaction" evidence="8">
    <location>
        <begin position="27"/>
        <end position="257"/>
    </location>
</feature>
<reference evidence="9 10" key="1">
    <citation type="submission" date="2023-07" db="EMBL/GenBank/DDBJ databases">
        <title>Genomic Encyclopedia of Type Strains, Phase IV (KMG-IV): sequencing the most valuable type-strain genomes for metagenomic binning, comparative biology and taxonomic classification.</title>
        <authorList>
            <person name="Goeker M."/>
        </authorList>
    </citation>
    <scope>NUCLEOTIDE SEQUENCE [LARGE SCALE GENOMIC DNA]</scope>
    <source>
        <strain evidence="9 10">DSM 17740</strain>
    </source>
</reference>
<dbReference type="EMBL" id="JAUSUQ010000041">
    <property type="protein sequence ID" value="MDQ0341180.1"/>
    <property type="molecule type" value="Genomic_DNA"/>
</dbReference>
<name>A0ABU0CYF7_9BACI</name>
<keyword evidence="4" id="KW-0805">Transcription regulation</keyword>
<evidence type="ECO:0000256" key="7">
    <source>
        <dbReference type="ARBA" id="ARBA00029500"/>
    </source>
</evidence>
<evidence type="ECO:0000256" key="5">
    <source>
        <dbReference type="ARBA" id="ARBA00023125"/>
    </source>
</evidence>
<dbReference type="InterPro" id="IPR025944">
    <property type="entry name" value="Sigma_54_int_dom_CS"/>
</dbReference>
<evidence type="ECO:0000256" key="3">
    <source>
        <dbReference type="ARBA" id="ARBA00022840"/>
    </source>
</evidence>
<evidence type="ECO:0000259" key="8">
    <source>
        <dbReference type="PROSITE" id="PS50045"/>
    </source>
</evidence>
<dbReference type="InterPro" id="IPR003593">
    <property type="entry name" value="AAA+_ATPase"/>
</dbReference>
<keyword evidence="2" id="KW-0058">Aromatic hydrocarbons catabolism</keyword>
<dbReference type="RefSeq" id="WP_307343976.1">
    <property type="nucleotide sequence ID" value="NZ_JAUSUQ010000041.1"/>
</dbReference>
<comment type="caution">
    <text evidence="9">The sequence shown here is derived from an EMBL/GenBank/DDBJ whole genome shotgun (WGS) entry which is preliminary data.</text>
</comment>
<dbReference type="SUPFAM" id="SSF52540">
    <property type="entry name" value="P-loop containing nucleoside triphosphate hydrolases"/>
    <property type="match status" value="1"/>
</dbReference>
<dbReference type="SMART" id="SM00382">
    <property type="entry name" value="AAA"/>
    <property type="match status" value="1"/>
</dbReference>
<dbReference type="PROSITE" id="PS00688">
    <property type="entry name" value="SIGMA54_INTERACT_3"/>
    <property type="match status" value="1"/>
</dbReference>
<dbReference type="PANTHER" id="PTHR32071:SF57">
    <property type="entry name" value="C4-DICARBOXYLATE TRANSPORT TRANSCRIPTIONAL REGULATORY PROTEIN DCTD"/>
    <property type="match status" value="1"/>
</dbReference>
<dbReference type="InterPro" id="IPR030828">
    <property type="entry name" value="HTH_TyrR"/>
</dbReference>
<dbReference type="PANTHER" id="PTHR32071">
    <property type="entry name" value="TRANSCRIPTIONAL REGULATORY PROTEIN"/>
    <property type="match status" value="1"/>
</dbReference>
<dbReference type="Gene3D" id="1.10.8.60">
    <property type="match status" value="1"/>
</dbReference>
<organism evidence="9 10">
    <name type="scientific">Caldalkalibacillus uzonensis</name>
    <dbReference type="NCBI Taxonomy" id="353224"/>
    <lineage>
        <taxon>Bacteria</taxon>
        <taxon>Bacillati</taxon>
        <taxon>Bacillota</taxon>
        <taxon>Bacilli</taxon>
        <taxon>Bacillales</taxon>
        <taxon>Bacillaceae</taxon>
        <taxon>Caldalkalibacillus</taxon>
    </lineage>
</organism>
<dbReference type="PROSITE" id="PS00675">
    <property type="entry name" value="SIGMA54_INTERACT_1"/>
    <property type="match status" value="1"/>
</dbReference>
<evidence type="ECO:0000313" key="9">
    <source>
        <dbReference type="EMBL" id="MDQ0341180.1"/>
    </source>
</evidence>
<evidence type="ECO:0000256" key="6">
    <source>
        <dbReference type="ARBA" id="ARBA00023163"/>
    </source>
</evidence>
<dbReference type="CDD" id="cd00009">
    <property type="entry name" value="AAA"/>
    <property type="match status" value="1"/>
</dbReference>
<keyword evidence="1" id="KW-0547">Nucleotide-binding</keyword>
<dbReference type="Pfam" id="PF25601">
    <property type="entry name" value="AAA_lid_14"/>
    <property type="match status" value="1"/>
</dbReference>
<dbReference type="Gene3D" id="3.40.50.300">
    <property type="entry name" value="P-loop containing nucleotide triphosphate hydrolases"/>
    <property type="match status" value="1"/>
</dbReference>
<evidence type="ECO:0000313" key="10">
    <source>
        <dbReference type="Proteomes" id="UP001232445"/>
    </source>
</evidence>
<dbReference type="PROSITE" id="PS50045">
    <property type="entry name" value="SIGMA54_INTERACT_4"/>
    <property type="match status" value="1"/>
</dbReference>
<proteinExistence type="predicted"/>
<dbReference type="InterPro" id="IPR025943">
    <property type="entry name" value="Sigma_54_int_dom_ATP-bd_2"/>
</dbReference>
<keyword evidence="5" id="KW-0238">DNA-binding</keyword>
<keyword evidence="10" id="KW-1185">Reference proteome</keyword>
<dbReference type="Pfam" id="PF18024">
    <property type="entry name" value="HTH_50"/>
    <property type="match status" value="1"/>
</dbReference>
<keyword evidence="3" id="KW-0067">ATP-binding</keyword>
<accession>A0ABU0CYF7</accession>
<dbReference type="Gene3D" id="1.10.10.60">
    <property type="entry name" value="Homeodomain-like"/>
    <property type="match status" value="1"/>
</dbReference>
<dbReference type="InterPro" id="IPR058031">
    <property type="entry name" value="AAA_lid_NorR"/>
</dbReference>
<evidence type="ECO:0000256" key="2">
    <source>
        <dbReference type="ARBA" id="ARBA00022797"/>
    </source>
</evidence>
<evidence type="ECO:0000256" key="4">
    <source>
        <dbReference type="ARBA" id="ARBA00023015"/>
    </source>
</evidence>
<dbReference type="InterPro" id="IPR027417">
    <property type="entry name" value="P-loop_NTPase"/>
</dbReference>
<dbReference type="PROSITE" id="PS00676">
    <property type="entry name" value="SIGMA54_INTERACT_2"/>
    <property type="match status" value="1"/>
</dbReference>
<dbReference type="Proteomes" id="UP001232445">
    <property type="component" value="Unassembled WGS sequence"/>
</dbReference>
<gene>
    <name evidence="9" type="ORF">J2S00_004024</name>
</gene>
<protein>
    <recommendedName>
        <fullName evidence="7">HTH-type transcriptional regulatory protein TyrR</fullName>
    </recommendedName>
</protein>
<dbReference type="SUPFAM" id="SSF46689">
    <property type="entry name" value="Homeodomain-like"/>
    <property type="match status" value="1"/>
</dbReference>
<dbReference type="InterPro" id="IPR025662">
    <property type="entry name" value="Sigma_54_int_dom_ATP-bd_1"/>
</dbReference>
<sequence length="341" mass="38575">MKKFEIISTECPSDFHRYFHFEMISGLVVASKKMKEIMALANKISQVDSTVLLLGETGTGKEVVAKAIHENSSRNRTGAFIKVNCGAIPSELLESEFFGYAPGAYTGAKKEGKPGMFELAHNGTLFLDEVGEIPLHLQVKLLRILQDQCLTRVGGTTEIQVNVRIIAATNRNLELMVSQGKFREDLYYRLNVVPITIPPLRERKEDISPLIGYFLNKLNEKYQTNKSISISALEVMQQYTWPGNVRELTNMIERLVLTVNQDIIYKKHLPFGKNEDKSLKQKSLLLENANQSFSTNMFESVEKELIVTMLEQAGSIRKAAKKLGVSHTTLLRKMKKHKVRL</sequence>
<dbReference type="InterPro" id="IPR002078">
    <property type="entry name" value="Sigma_54_int"/>
</dbReference>
<dbReference type="InterPro" id="IPR009057">
    <property type="entry name" value="Homeodomain-like_sf"/>
</dbReference>
<keyword evidence="6" id="KW-0804">Transcription</keyword>
<evidence type="ECO:0000256" key="1">
    <source>
        <dbReference type="ARBA" id="ARBA00022741"/>
    </source>
</evidence>